<organism evidence="1 2">
    <name type="scientific">Diaporthe eres</name>
    <name type="common">Phomopsis oblonga</name>
    <dbReference type="NCBI Taxonomy" id="83184"/>
    <lineage>
        <taxon>Eukaryota</taxon>
        <taxon>Fungi</taxon>
        <taxon>Dikarya</taxon>
        <taxon>Ascomycota</taxon>
        <taxon>Pezizomycotina</taxon>
        <taxon>Sordariomycetes</taxon>
        <taxon>Sordariomycetidae</taxon>
        <taxon>Diaporthales</taxon>
        <taxon>Diaporthaceae</taxon>
        <taxon>Diaporthe</taxon>
        <taxon>Diaporthe eres species complex</taxon>
    </lineage>
</organism>
<proteinExistence type="predicted"/>
<feature type="non-terminal residue" evidence="1">
    <location>
        <position position="1"/>
    </location>
</feature>
<evidence type="ECO:0000313" key="1">
    <source>
        <dbReference type="EMBL" id="KAK7736906.1"/>
    </source>
</evidence>
<protein>
    <submittedName>
        <fullName evidence="1">Uncharacterized protein</fullName>
    </submittedName>
</protein>
<reference evidence="1 2" key="1">
    <citation type="submission" date="2024-02" db="EMBL/GenBank/DDBJ databases">
        <title>De novo assembly and annotation of 12 fungi associated with fruit tree decline syndrome in Ontario, Canada.</title>
        <authorList>
            <person name="Sulman M."/>
            <person name="Ellouze W."/>
            <person name="Ilyukhin E."/>
        </authorList>
    </citation>
    <scope>NUCLEOTIDE SEQUENCE [LARGE SCALE GENOMIC DNA]</scope>
    <source>
        <strain evidence="1 2">M169</strain>
    </source>
</reference>
<dbReference type="Proteomes" id="UP001430848">
    <property type="component" value="Unassembled WGS sequence"/>
</dbReference>
<name>A0ABR1PHW8_DIAER</name>
<sequence length="235" mass="25539">VIDLNGHQIQCGLVERTALQYSRIMLVFPRASGAPPTYGLPGMFERGVVAGRAFVALEPSGPAMIVSIPRAQVASMWPMSNTGKEEGTKLVEMIQTLDAAPSGMRIDLVSIGIDGLTTDVASFSWLYEKWAFRVDIRLVFVVPAQFPGPVAVFPARPNGIRYGTFALADVAAAANNSPSATDSSVELVRIIQMVRDNKEDRDKGYKSLTSWTAGRANFRVCPSTKYDSGVDEDFF</sequence>
<accession>A0ABR1PHW8</accession>
<gene>
    <name evidence="1" type="ORF">SLS63_003256</name>
</gene>
<keyword evidence="2" id="KW-1185">Reference proteome</keyword>
<dbReference type="EMBL" id="JAKNSF020000009">
    <property type="protein sequence ID" value="KAK7736906.1"/>
    <property type="molecule type" value="Genomic_DNA"/>
</dbReference>
<evidence type="ECO:0000313" key="2">
    <source>
        <dbReference type="Proteomes" id="UP001430848"/>
    </source>
</evidence>
<comment type="caution">
    <text evidence="1">The sequence shown here is derived from an EMBL/GenBank/DDBJ whole genome shotgun (WGS) entry which is preliminary data.</text>
</comment>